<organism evidence="2 3">
    <name type="scientific">Falsiroseomonas tokyonensis</name>
    <dbReference type="NCBI Taxonomy" id="430521"/>
    <lineage>
        <taxon>Bacteria</taxon>
        <taxon>Pseudomonadati</taxon>
        <taxon>Pseudomonadota</taxon>
        <taxon>Alphaproteobacteria</taxon>
        <taxon>Acetobacterales</taxon>
        <taxon>Roseomonadaceae</taxon>
        <taxon>Falsiroseomonas</taxon>
    </lineage>
</organism>
<feature type="non-terminal residue" evidence="2">
    <location>
        <position position="1"/>
    </location>
</feature>
<feature type="compositionally biased region" description="Low complexity" evidence="1">
    <location>
        <begin position="69"/>
        <end position="84"/>
    </location>
</feature>
<feature type="compositionally biased region" description="Pro residues" evidence="1">
    <location>
        <begin position="85"/>
        <end position="98"/>
    </location>
</feature>
<dbReference type="RefSeq" id="WP_216839945.1">
    <property type="nucleotide sequence ID" value="NZ_JAFNJS010000011.1"/>
</dbReference>
<feature type="compositionally biased region" description="Pro residues" evidence="1">
    <location>
        <begin position="1"/>
        <end position="68"/>
    </location>
</feature>
<accession>A0ABV7C5F3</accession>
<dbReference type="Proteomes" id="UP001595420">
    <property type="component" value="Unassembled WGS sequence"/>
</dbReference>
<reference evidence="3" key="1">
    <citation type="journal article" date="2019" name="Int. J. Syst. Evol. Microbiol.">
        <title>The Global Catalogue of Microorganisms (GCM) 10K type strain sequencing project: providing services to taxonomists for standard genome sequencing and annotation.</title>
        <authorList>
            <consortium name="The Broad Institute Genomics Platform"/>
            <consortium name="The Broad Institute Genome Sequencing Center for Infectious Disease"/>
            <person name="Wu L."/>
            <person name="Ma J."/>
        </authorList>
    </citation>
    <scope>NUCLEOTIDE SEQUENCE [LARGE SCALE GENOMIC DNA]</scope>
    <source>
        <strain evidence="3">CGMCC 1.16855</strain>
    </source>
</reference>
<protein>
    <recommendedName>
        <fullName evidence="4">Energy transducer TonB</fullName>
    </recommendedName>
</protein>
<name>A0ABV7C5F3_9PROT</name>
<feature type="compositionally biased region" description="Low complexity" evidence="1">
    <location>
        <begin position="134"/>
        <end position="156"/>
    </location>
</feature>
<dbReference type="EMBL" id="JBHRSB010000011">
    <property type="protein sequence ID" value="MFC3003495.1"/>
    <property type="molecule type" value="Genomic_DNA"/>
</dbReference>
<evidence type="ECO:0000313" key="2">
    <source>
        <dbReference type="EMBL" id="MFC3003495.1"/>
    </source>
</evidence>
<proteinExistence type="predicted"/>
<keyword evidence="3" id="KW-1185">Reference proteome</keyword>
<feature type="region of interest" description="Disordered" evidence="1">
    <location>
        <begin position="1"/>
        <end position="160"/>
    </location>
</feature>
<evidence type="ECO:0000256" key="1">
    <source>
        <dbReference type="SAM" id="MobiDB-lite"/>
    </source>
</evidence>
<comment type="caution">
    <text evidence="2">The sequence shown here is derived from an EMBL/GenBank/DDBJ whole genome shotgun (WGS) entry which is preliminary data.</text>
</comment>
<feature type="compositionally biased region" description="Low complexity" evidence="1">
    <location>
        <begin position="99"/>
        <end position="108"/>
    </location>
</feature>
<evidence type="ECO:0008006" key="4">
    <source>
        <dbReference type="Google" id="ProtNLM"/>
    </source>
</evidence>
<evidence type="ECO:0000313" key="3">
    <source>
        <dbReference type="Proteomes" id="UP001595420"/>
    </source>
</evidence>
<sequence length="262" mass="26704">AAPPAPAPPTPAPPPSPAPSAPPPQPAEPPPMPPPPPPSPAPVAPNPTPPAPAPARPQPATPAAPAPPAQAAAPANAPPAQTAVPLPPPPAPAPPTPVTQPGTGSTPPTARPDERSTSVLNTLERLRQQQAANRPPTARPSAQPARPAAAGGAPNATDSLNAGERAAIGERVGECWRVDQGMLGLSEMRVSLIAIVDREGVIRNVLPGPEGVPSEPRARALYEQARRALRDPACSPLPVPPGRLQAGENRFQFNFSPRGFLR</sequence>
<gene>
    <name evidence="2" type="ORF">ACFOD3_26610</name>
</gene>